<comment type="caution">
    <text evidence="2">The sequence shown here is derived from an EMBL/GenBank/DDBJ whole genome shotgun (WGS) entry which is preliminary data.</text>
</comment>
<keyword evidence="3" id="KW-1185">Reference proteome</keyword>
<reference evidence="2 3" key="1">
    <citation type="submission" date="2024-09" db="EMBL/GenBank/DDBJ databases">
        <title>Chromosome-scale assembly of Riccia fluitans.</title>
        <authorList>
            <person name="Paukszto L."/>
            <person name="Sawicki J."/>
            <person name="Karawczyk K."/>
            <person name="Piernik-Szablinska J."/>
            <person name="Szczecinska M."/>
            <person name="Mazdziarz M."/>
        </authorList>
    </citation>
    <scope>NUCLEOTIDE SEQUENCE [LARGE SCALE GENOMIC DNA]</scope>
    <source>
        <strain evidence="2">Rf_01</strain>
        <tissue evidence="2">Aerial parts of the thallus</tissue>
    </source>
</reference>
<evidence type="ECO:0000313" key="3">
    <source>
        <dbReference type="Proteomes" id="UP001605036"/>
    </source>
</evidence>
<feature type="compositionally biased region" description="Polar residues" evidence="1">
    <location>
        <begin position="21"/>
        <end position="31"/>
    </location>
</feature>
<organism evidence="2 3">
    <name type="scientific">Riccia fluitans</name>
    <dbReference type="NCBI Taxonomy" id="41844"/>
    <lineage>
        <taxon>Eukaryota</taxon>
        <taxon>Viridiplantae</taxon>
        <taxon>Streptophyta</taxon>
        <taxon>Embryophyta</taxon>
        <taxon>Marchantiophyta</taxon>
        <taxon>Marchantiopsida</taxon>
        <taxon>Marchantiidae</taxon>
        <taxon>Marchantiales</taxon>
        <taxon>Ricciaceae</taxon>
        <taxon>Riccia</taxon>
    </lineage>
</organism>
<protein>
    <submittedName>
        <fullName evidence="2">Uncharacterized protein</fullName>
    </submittedName>
</protein>
<feature type="region of interest" description="Disordered" evidence="1">
    <location>
        <begin position="1"/>
        <end position="37"/>
    </location>
</feature>
<name>A0ABD1YZ41_9MARC</name>
<dbReference type="Proteomes" id="UP001605036">
    <property type="component" value="Unassembled WGS sequence"/>
</dbReference>
<dbReference type="AlphaFoldDB" id="A0ABD1YZ41"/>
<sequence>MDKLFFTQKKKEKKGGGVEWTNATCSSRSNPPQMPSGYLDGPFAGPFMYLEVIRSVKQIFTQNLRSLHDSLRLKKSSTSSCGSNE</sequence>
<evidence type="ECO:0000313" key="2">
    <source>
        <dbReference type="EMBL" id="KAL2635755.1"/>
    </source>
</evidence>
<accession>A0ABD1YZ41</accession>
<dbReference type="EMBL" id="JBHFFA010000003">
    <property type="protein sequence ID" value="KAL2635755.1"/>
    <property type="molecule type" value="Genomic_DNA"/>
</dbReference>
<evidence type="ECO:0000256" key="1">
    <source>
        <dbReference type="SAM" id="MobiDB-lite"/>
    </source>
</evidence>
<proteinExistence type="predicted"/>
<gene>
    <name evidence="2" type="ORF">R1flu_007234</name>
</gene>